<evidence type="ECO:0008006" key="6">
    <source>
        <dbReference type="Google" id="ProtNLM"/>
    </source>
</evidence>
<dbReference type="Pfam" id="PF23212">
    <property type="entry name" value="DUF7064"/>
    <property type="match status" value="1"/>
</dbReference>
<dbReference type="InterPro" id="IPR055493">
    <property type="entry name" value="DUF7065"/>
</dbReference>
<name>W9GLV6_9MICO</name>
<feature type="domain" description="DUF7065" evidence="3">
    <location>
        <begin position="115"/>
        <end position="182"/>
    </location>
</feature>
<dbReference type="InterPro" id="IPR055492">
    <property type="entry name" value="DUF7064"/>
</dbReference>
<sequence>MSQDAAARQGLTSPSISMSDDRRHTLENSALSRESLFFQVSIPEESLAALAYTWVDGAHQAGCTVLVFGDNDERLSQFSVQGIDVSPATDFDNWTVGPLVVQHGEPHRTAHVAFDHEGVTLDYTFEATTPAFSYRDNEDGCPAFFADNRLEQSGRVHGTIAIHDRVVPFDTTGHRDHSWGTRDWTAFHHWKWACVQAGSEIGINFTYGLALGRLFQWGYVDRDGVQAPIVSISGDVERDPDHYAYTSMAFSLVDALGRTTDFSAGRRSTFVRYPAGGMVLLDAAGLCEVAGLEGQVYLQEGWEPEYVERRKALSFADGDSDVTTRLLAMNKDVGRLSQ</sequence>
<evidence type="ECO:0000313" key="5">
    <source>
        <dbReference type="Proteomes" id="UP000019494"/>
    </source>
</evidence>
<reference evidence="5" key="1">
    <citation type="submission" date="2013-08" db="EMBL/GenBank/DDBJ databases">
        <title>Intrasporangium oryzae NRRL B-24470.</title>
        <authorList>
            <person name="Liu H."/>
            <person name="Wang G."/>
        </authorList>
    </citation>
    <scope>NUCLEOTIDE SEQUENCE [LARGE SCALE GENOMIC DNA]</scope>
    <source>
        <strain evidence="5">Q5-1</strain>
    </source>
</reference>
<feature type="domain" description="DUF7064" evidence="2">
    <location>
        <begin position="183"/>
        <end position="299"/>
    </location>
</feature>
<gene>
    <name evidence="4" type="ORF">N864_00235</name>
</gene>
<dbReference type="EMBL" id="AWQS01000067">
    <property type="protein sequence ID" value="EWT06082.1"/>
    <property type="molecule type" value="Genomic_DNA"/>
</dbReference>
<evidence type="ECO:0000256" key="1">
    <source>
        <dbReference type="SAM" id="MobiDB-lite"/>
    </source>
</evidence>
<dbReference type="OrthoDB" id="115252at2"/>
<evidence type="ECO:0000259" key="2">
    <source>
        <dbReference type="Pfam" id="PF23212"/>
    </source>
</evidence>
<comment type="caution">
    <text evidence="4">The sequence shown here is derived from an EMBL/GenBank/DDBJ whole genome shotgun (WGS) entry which is preliminary data.</text>
</comment>
<evidence type="ECO:0000259" key="3">
    <source>
        <dbReference type="Pfam" id="PF23213"/>
    </source>
</evidence>
<organism evidence="4 5">
    <name type="scientific">Intrasporangium chromatireducens Q5-1</name>
    <dbReference type="NCBI Taxonomy" id="584657"/>
    <lineage>
        <taxon>Bacteria</taxon>
        <taxon>Bacillati</taxon>
        <taxon>Actinomycetota</taxon>
        <taxon>Actinomycetes</taxon>
        <taxon>Micrococcales</taxon>
        <taxon>Intrasporangiaceae</taxon>
        <taxon>Intrasporangium</taxon>
    </lineage>
</organism>
<dbReference type="Pfam" id="PF23213">
    <property type="entry name" value="DUF7065"/>
    <property type="match status" value="1"/>
</dbReference>
<protein>
    <recommendedName>
        <fullName evidence="6">AttH domain-containing protein</fullName>
    </recommendedName>
</protein>
<proteinExistence type="predicted"/>
<feature type="region of interest" description="Disordered" evidence="1">
    <location>
        <begin position="1"/>
        <end position="24"/>
    </location>
</feature>
<keyword evidence="5" id="KW-1185">Reference proteome</keyword>
<dbReference type="RefSeq" id="WP_034716076.1">
    <property type="nucleotide sequence ID" value="NZ_AWQS01000067.1"/>
</dbReference>
<evidence type="ECO:0000313" key="4">
    <source>
        <dbReference type="EMBL" id="EWT06082.1"/>
    </source>
</evidence>
<accession>W9GLV6</accession>
<dbReference type="Proteomes" id="UP000019494">
    <property type="component" value="Unassembled WGS sequence"/>
</dbReference>
<dbReference type="AlphaFoldDB" id="W9GLV6"/>
<dbReference type="SUPFAM" id="SSF159245">
    <property type="entry name" value="AttH-like"/>
    <property type="match status" value="1"/>
</dbReference>